<dbReference type="AlphaFoldDB" id="A0AAV4WE35"/>
<reference evidence="2 3" key="1">
    <citation type="submission" date="2021-06" db="EMBL/GenBank/DDBJ databases">
        <title>Caerostris extrusa draft genome.</title>
        <authorList>
            <person name="Kono N."/>
            <person name="Arakawa K."/>
        </authorList>
    </citation>
    <scope>NUCLEOTIDE SEQUENCE [LARGE SCALE GENOMIC DNA]</scope>
</reference>
<organism evidence="2 3">
    <name type="scientific">Caerostris extrusa</name>
    <name type="common">Bark spider</name>
    <name type="synonym">Caerostris bankana</name>
    <dbReference type="NCBI Taxonomy" id="172846"/>
    <lineage>
        <taxon>Eukaryota</taxon>
        <taxon>Metazoa</taxon>
        <taxon>Ecdysozoa</taxon>
        <taxon>Arthropoda</taxon>
        <taxon>Chelicerata</taxon>
        <taxon>Arachnida</taxon>
        <taxon>Araneae</taxon>
        <taxon>Araneomorphae</taxon>
        <taxon>Entelegynae</taxon>
        <taxon>Araneoidea</taxon>
        <taxon>Araneidae</taxon>
        <taxon>Caerostris</taxon>
    </lineage>
</organism>
<dbReference type="Proteomes" id="UP001054945">
    <property type="component" value="Unassembled WGS sequence"/>
</dbReference>
<protein>
    <submittedName>
        <fullName evidence="2">Uncharacterized protein</fullName>
    </submittedName>
</protein>
<feature type="transmembrane region" description="Helical" evidence="1">
    <location>
        <begin position="58"/>
        <end position="78"/>
    </location>
</feature>
<evidence type="ECO:0000313" key="2">
    <source>
        <dbReference type="EMBL" id="GIY79878.1"/>
    </source>
</evidence>
<name>A0AAV4WE35_CAEEX</name>
<gene>
    <name evidence="2" type="ORF">CEXT_609941</name>
</gene>
<keyword evidence="1" id="KW-0812">Transmembrane</keyword>
<keyword evidence="3" id="KW-1185">Reference proteome</keyword>
<evidence type="ECO:0000313" key="3">
    <source>
        <dbReference type="Proteomes" id="UP001054945"/>
    </source>
</evidence>
<sequence length="94" mass="10320">MVKRTSVSKVSLPESANHSPCSWKVWNNNRKTLIAFSQTIDSDGTAAAKQQGSITIRVNLVFTRVLVCSVGYSFFLSLSPLDTTPAMQELKVQS</sequence>
<evidence type="ECO:0000256" key="1">
    <source>
        <dbReference type="SAM" id="Phobius"/>
    </source>
</evidence>
<keyword evidence="1" id="KW-1133">Transmembrane helix</keyword>
<proteinExistence type="predicted"/>
<comment type="caution">
    <text evidence="2">The sequence shown here is derived from an EMBL/GenBank/DDBJ whole genome shotgun (WGS) entry which is preliminary data.</text>
</comment>
<accession>A0AAV4WE35</accession>
<keyword evidence="1" id="KW-0472">Membrane</keyword>
<dbReference type="EMBL" id="BPLR01015940">
    <property type="protein sequence ID" value="GIY79878.1"/>
    <property type="molecule type" value="Genomic_DNA"/>
</dbReference>